<dbReference type="GO" id="GO:0010181">
    <property type="term" value="F:FMN binding"/>
    <property type="evidence" value="ECO:0007669"/>
    <property type="project" value="TreeGrafter"/>
</dbReference>
<proteinExistence type="inferred from homology"/>
<feature type="compositionally biased region" description="Acidic residues" evidence="2">
    <location>
        <begin position="449"/>
        <end position="460"/>
    </location>
</feature>
<reference evidence="4" key="1">
    <citation type="journal article" date="2021" name="Open Biol.">
        <title>Shared evolutionary footprints suggest mitochondrial oxidative damage underlies multiple complex I losses in fungi.</title>
        <authorList>
            <person name="Schikora-Tamarit M.A."/>
            <person name="Marcet-Houben M."/>
            <person name="Nosek J."/>
            <person name="Gabaldon T."/>
        </authorList>
    </citation>
    <scope>NUCLEOTIDE SEQUENCE</scope>
    <source>
        <strain evidence="4">NCAIM Y.01608</strain>
    </source>
</reference>
<dbReference type="GO" id="GO:0071513">
    <property type="term" value="C:phosphopantothenoylcysteine decarboxylase complex"/>
    <property type="evidence" value="ECO:0007669"/>
    <property type="project" value="TreeGrafter"/>
</dbReference>
<feature type="region of interest" description="Disordered" evidence="2">
    <location>
        <begin position="447"/>
        <end position="543"/>
    </location>
</feature>
<comment type="similarity">
    <text evidence="1">Belongs to the HFCD (homooligomeric flavin containing Cys decarboxylase) superfamily.</text>
</comment>
<evidence type="ECO:0000256" key="2">
    <source>
        <dbReference type="SAM" id="MobiDB-lite"/>
    </source>
</evidence>
<dbReference type="InterPro" id="IPR036551">
    <property type="entry name" value="Flavin_trans-like"/>
</dbReference>
<organism evidence="4 5">
    <name type="scientific">Ogataea polymorpha</name>
    <dbReference type="NCBI Taxonomy" id="460523"/>
    <lineage>
        <taxon>Eukaryota</taxon>
        <taxon>Fungi</taxon>
        <taxon>Dikarya</taxon>
        <taxon>Ascomycota</taxon>
        <taxon>Saccharomycotina</taxon>
        <taxon>Pichiomycetes</taxon>
        <taxon>Pichiales</taxon>
        <taxon>Pichiaceae</taxon>
        <taxon>Ogataea</taxon>
    </lineage>
</organism>
<dbReference type="Proteomes" id="UP000788993">
    <property type="component" value="Unassembled WGS sequence"/>
</dbReference>
<sequence>MADGSENPSQLVGESPQAELKTTNSTAFESKNSMITSKKLKSKPTPKRLNDVNSPAVIAMSNLRCPSPPPILQHPALASQVDQSVQPASKEGENLSGVTSKSSKHDSVDSLPLSDSASAAVDSSADKNSALGSGRTTQVQEPALSVSKLTQSLRKNSAKYEGLRSNSPVVRHDEDDILAMPAPQHQRTTSMHAHFSVEDIMKHPNARSRSGSASTNDLEAPHHIAPPIPQIKPNEIAHPATSVPTTSTDVHLRLPQDDGKLHILFGACGSVSIKKTRLIINKLEQIYKDNVSIQLILTKAAEHFVSRGEFPANVQIWRDKDEWSVWNSRTDPVLHIELRRWADVLIIAPLSANTLSKIAMGLCDNLLTNVVRAWNTQYPIILAPAMVSFAYTSPVTKRHAKTIKEDMKWIEILKPTEKVVSSYGEIGMGGMMDWNEIVDKIVQKLGGYPEDEDEDEDEGEDNVKGGEDEEDEGEEEDEEKEDEDEDEDDEDDDDGDNVEESEEHNEPPLISGIRKLTVAEEDELSEAIEKGTHSGPLHNKGTQ</sequence>
<dbReference type="GO" id="GO:0004633">
    <property type="term" value="F:phosphopantothenoylcysteine decarboxylase activity"/>
    <property type="evidence" value="ECO:0007669"/>
    <property type="project" value="TreeGrafter"/>
</dbReference>
<feature type="compositionally biased region" description="Low complexity" evidence="2">
    <location>
        <begin position="109"/>
        <end position="130"/>
    </location>
</feature>
<dbReference type="GO" id="GO:0015937">
    <property type="term" value="P:coenzyme A biosynthetic process"/>
    <property type="evidence" value="ECO:0007669"/>
    <property type="project" value="TreeGrafter"/>
</dbReference>
<evidence type="ECO:0000313" key="4">
    <source>
        <dbReference type="EMBL" id="KAH3658672.1"/>
    </source>
</evidence>
<dbReference type="InterPro" id="IPR003382">
    <property type="entry name" value="Flavoprotein"/>
</dbReference>
<name>A0A9P8NSJ6_9ASCO</name>
<evidence type="ECO:0000313" key="5">
    <source>
        <dbReference type="Proteomes" id="UP000788993"/>
    </source>
</evidence>
<dbReference type="PANTHER" id="PTHR14359">
    <property type="entry name" value="HOMO-OLIGOMERIC FLAVIN CONTAINING CYS DECARBOXYLASE FAMILY"/>
    <property type="match status" value="1"/>
</dbReference>
<reference evidence="4" key="2">
    <citation type="submission" date="2021-01" db="EMBL/GenBank/DDBJ databases">
        <authorList>
            <person name="Schikora-Tamarit M.A."/>
        </authorList>
    </citation>
    <scope>NUCLEOTIDE SEQUENCE</scope>
    <source>
        <strain evidence="4">NCAIM Y.01608</strain>
    </source>
</reference>
<feature type="compositionally biased region" description="Acidic residues" evidence="2">
    <location>
        <begin position="467"/>
        <end position="503"/>
    </location>
</feature>
<dbReference type="Gene3D" id="3.40.50.1950">
    <property type="entry name" value="Flavin prenyltransferase-like"/>
    <property type="match status" value="1"/>
</dbReference>
<dbReference type="SUPFAM" id="SSF52507">
    <property type="entry name" value="Homo-oligomeric flavin-containing Cys decarboxylases, HFCD"/>
    <property type="match status" value="1"/>
</dbReference>
<dbReference type="AlphaFoldDB" id="A0A9P8NSJ6"/>
<feature type="compositionally biased region" description="Polar residues" evidence="2">
    <location>
        <begin position="20"/>
        <end position="35"/>
    </location>
</feature>
<dbReference type="EMBL" id="JAEUBD010001571">
    <property type="protein sequence ID" value="KAH3658672.1"/>
    <property type="molecule type" value="Genomic_DNA"/>
</dbReference>
<gene>
    <name evidence="4" type="ORF">OGATHE_006396</name>
</gene>
<dbReference type="Pfam" id="PF02441">
    <property type="entry name" value="Flavoprotein"/>
    <property type="match status" value="1"/>
</dbReference>
<accession>A0A9P8NSJ6</accession>
<dbReference type="PANTHER" id="PTHR14359:SF17">
    <property type="entry name" value="PHOSPHOPANTOTHENOYLCYSTEINE DECARBOXYLASE SUBUNIT SIS2-RELATED"/>
    <property type="match status" value="1"/>
</dbReference>
<evidence type="ECO:0000259" key="3">
    <source>
        <dbReference type="Pfam" id="PF02441"/>
    </source>
</evidence>
<evidence type="ECO:0000256" key="1">
    <source>
        <dbReference type="ARBA" id="ARBA00038350"/>
    </source>
</evidence>
<feature type="compositionally biased region" description="Polar residues" evidence="2">
    <location>
        <begin position="1"/>
        <end position="12"/>
    </location>
</feature>
<feature type="domain" description="Flavoprotein" evidence="3">
    <location>
        <begin position="262"/>
        <end position="445"/>
    </location>
</feature>
<protein>
    <recommendedName>
        <fullName evidence="3">Flavoprotein domain-containing protein</fullName>
    </recommendedName>
</protein>
<keyword evidence="5" id="KW-1185">Reference proteome</keyword>
<comment type="caution">
    <text evidence="4">The sequence shown here is derived from an EMBL/GenBank/DDBJ whole genome shotgun (WGS) entry which is preliminary data.</text>
</comment>
<feature type="region of interest" description="Disordered" evidence="2">
    <location>
        <begin position="1"/>
        <end position="146"/>
    </location>
</feature>